<evidence type="ECO:0000256" key="8">
    <source>
        <dbReference type="ARBA" id="ARBA00023054"/>
    </source>
</evidence>
<reference evidence="13" key="1">
    <citation type="submission" date="2023-05" db="EMBL/GenBank/DDBJ databases">
        <title>Nepenthes gracilis genome sequencing.</title>
        <authorList>
            <person name="Fukushima K."/>
        </authorList>
    </citation>
    <scope>NUCLEOTIDE SEQUENCE</scope>
    <source>
        <strain evidence="13">SING2019-196</strain>
    </source>
</reference>
<evidence type="ECO:0000313" key="14">
    <source>
        <dbReference type="Proteomes" id="UP001279734"/>
    </source>
</evidence>
<keyword evidence="3" id="KW-0158">Chromosome</keyword>
<feature type="region of interest" description="Disordered" evidence="11">
    <location>
        <begin position="443"/>
        <end position="471"/>
    </location>
</feature>
<evidence type="ECO:0000256" key="1">
    <source>
        <dbReference type="ARBA" id="ARBA00004286"/>
    </source>
</evidence>
<keyword evidence="5" id="KW-0227">DNA damage</keyword>
<evidence type="ECO:0000256" key="4">
    <source>
        <dbReference type="ARBA" id="ARBA00022723"/>
    </source>
</evidence>
<evidence type="ECO:0000256" key="6">
    <source>
        <dbReference type="ARBA" id="ARBA00022771"/>
    </source>
</evidence>
<evidence type="ECO:0000256" key="10">
    <source>
        <dbReference type="SAM" id="Coils"/>
    </source>
</evidence>
<dbReference type="InterPro" id="IPR049408">
    <property type="entry name" value="UVSSA_N_a-solenoid_rpt"/>
</dbReference>
<gene>
    <name evidence="13" type="ORF">Nepgr_024385</name>
</gene>
<dbReference type="GO" id="GO:0009411">
    <property type="term" value="P:response to UV"/>
    <property type="evidence" value="ECO:0007669"/>
    <property type="project" value="InterPro"/>
</dbReference>
<protein>
    <recommendedName>
        <fullName evidence="12">UV-stimulated scaffold protein A C-terminal domain-containing protein</fullName>
    </recommendedName>
</protein>
<dbReference type="Proteomes" id="UP001279734">
    <property type="component" value="Unassembled WGS sequence"/>
</dbReference>
<comment type="similarity">
    <text evidence="2">Belongs to the UVSSA family.</text>
</comment>
<evidence type="ECO:0000256" key="9">
    <source>
        <dbReference type="ARBA" id="ARBA00023204"/>
    </source>
</evidence>
<feature type="region of interest" description="Disordered" evidence="11">
    <location>
        <begin position="626"/>
        <end position="651"/>
    </location>
</feature>
<dbReference type="EMBL" id="BSYO01000024">
    <property type="protein sequence ID" value="GMH22542.1"/>
    <property type="molecule type" value="Genomic_DNA"/>
</dbReference>
<feature type="compositionally biased region" description="Basic and acidic residues" evidence="11">
    <location>
        <begin position="631"/>
        <end position="651"/>
    </location>
</feature>
<dbReference type="InterPro" id="IPR059243">
    <property type="entry name" value="At2g46540-like"/>
</dbReference>
<accession>A0AAD3XYJ7</accession>
<dbReference type="Pfam" id="PF20867">
    <property type="entry name" value="UVSSA_N"/>
    <property type="match status" value="1"/>
</dbReference>
<sequence>MVVMEKLRMFVAQEPVVAASCLIAGVGIFLPAVVRPILDSMESSKQAPQPALSDVVAGMTGKKHGPLRRRTMLMEEEGQRKTGKVISLIEKATNSTAPEVDPLLLKAIKLVVRSSDSELRLAAQTLMDLMKRQHSQVRYLALWIIDELFMRSKLFRSLITINMDQLLSLSVGFRRNQPLPAPSAVASVLRSKAIEFLEKWNATFGIHYRQLRLGFDHLKNTLRFQFPNLQANAAQIQRERREREMRTKAILRNKFETLKENLPSIKDEIQSTIEEIHECLEIARTEDESFPLLEPLDDEETVEHRNPELQKIRLNSLKEAEKVQENSDNKVVFDTLRELYKLLVTRHLVSVQQWISVLIRVEVDDIKFRDSTLKEFIDIRNSMQAAKKKCEESGCVLPNMRENDDDVIWEEGIIGSIEKGGCSMQREQSEDFAVASTADGVLNEDTPECSYKGSNSKENLNREGGGSDSNSLRSRLLAEAPVMKWGSFLDNWGQKQGVLANQRGLELEGHWGRIDYDAVIPAEKIAELNVQATTYKEVHIEIQPCHAPLTNGGFCQRRDLRVCPFHGPIVPRDNEGNPLDPEGEVRIHTKSGDEEKIPSKKRPLTEETCLNVRDSQMELLAKQAVKNVRHRDKEEAKRRENDRRSLKREKLAKIREHNEAVLREAALASTSGSAAFGDHMDADNEDRTMAKNKKQTLASMLRKKVTAKDRLAQRLLSTRARDATVSQLTMGEDMAYRESFPNQW</sequence>
<keyword evidence="7" id="KW-0862">Zinc</keyword>
<evidence type="ECO:0000256" key="5">
    <source>
        <dbReference type="ARBA" id="ARBA00022763"/>
    </source>
</evidence>
<dbReference type="GO" id="GO:0000993">
    <property type="term" value="F:RNA polymerase II complex binding"/>
    <property type="evidence" value="ECO:0007669"/>
    <property type="project" value="TreeGrafter"/>
</dbReference>
<evidence type="ECO:0000259" key="12">
    <source>
        <dbReference type="Pfam" id="PF09740"/>
    </source>
</evidence>
<evidence type="ECO:0000256" key="7">
    <source>
        <dbReference type="ARBA" id="ARBA00022833"/>
    </source>
</evidence>
<dbReference type="InterPro" id="IPR008942">
    <property type="entry name" value="ENTH_VHS"/>
</dbReference>
<dbReference type="SUPFAM" id="SSF48464">
    <property type="entry name" value="ENTH/VHS domain"/>
    <property type="match status" value="1"/>
</dbReference>
<comment type="subcellular location">
    <subcellularLocation>
        <location evidence="1">Chromosome</location>
    </subcellularLocation>
</comment>
<keyword evidence="4" id="KW-0479">Metal-binding</keyword>
<proteinExistence type="inferred from homology"/>
<dbReference type="PANTHER" id="PTHR28670:SF1">
    <property type="entry name" value="UV-STIMULATED SCAFFOLD PROTEIN A"/>
    <property type="match status" value="1"/>
</dbReference>
<dbReference type="GO" id="GO:0005694">
    <property type="term" value="C:chromosome"/>
    <property type="evidence" value="ECO:0007669"/>
    <property type="project" value="UniProtKB-SubCell"/>
</dbReference>
<keyword evidence="8 10" id="KW-0175">Coiled coil</keyword>
<keyword evidence="6" id="KW-0863">Zinc-finger</keyword>
<organism evidence="13 14">
    <name type="scientific">Nepenthes gracilis</name>
    <name type="common">Slender pitcher plant</name>
    <dbReference type="NCBI Taxonomy" id="150966"/>
    <lineage>
        <taxon>Eukaryota</taxon>
        <taxon>Viridiplantae</taxon>
        <taxon>Streptophyta</taxon>
        <taxon>Embryophyta</taxon>
        <taxon>Tracheophyta</taxon>
        <taxon>Spermatophyta</taxon>
        <taxon>Magnoliopsida</taxon>
        <taxon>eudicotyledons</taxon>
        <taxon>Gunneridae</taxon>
        <taxon>Pentapetalae</taxon>
        <taxon>Caryophyllales</taxon>
        <taxon>Nepenthaceae</taxon>
        <taxon>Nepenthes</taxon>
    </lineage>
</organism>
<keyword evidence="14" id="KW-1185">Reference proteome</keyword>
<evidence type="ECO:0000256" key="3">
    <source>
        <dbReference type="ARBA" id="ARBA00022454"/>
    </source>
</evidence>
<dbReference type="InterPro" id="IPR049431">
    <property type="entry name" value="UVSSA_C"/>
</dbReference>
<dbReference type="Pfam" id="PF09740">
    <property type="entry name" value="DUF2043"/>
    <property type="match status" value="1"/>
</dbReference>
<keyword evidence="9" id="KW-0234">DNA repair</keyword>
<dbReference type="AlphaFoldDB" id="A0AAD3XYJ7"/>
<evidence type="ECO:0000256" key="2">
    <source>
        <dbReference type="ARBA" id="ARBA00009240"/>
    </source>
</evidence>
<feature type="domain" description="UV-stimulated scaffold protein A C-terminal" evidence="12">
    <location>
        <begin position="479"/>
        <end position="580"/>
    </location>
</feature>
<dbReference type="GO" id="GO:0006283">
    <property type="term" value="P:transcription-coupled nucleotide-excision repair"/>
    <property type="evidence" value="ECO:0007669"/>
    <property type="project" value="TreeGrafter"/>
</dbReference>
<evidence type="ECO:0000256" key="11">
    <source>
        <dbReference type="SAM" id="MobiDB-lite"/>
    </source>
</evidence>
<feature type="coiled-coil region" evidence="10">
    <location>
        <begin position="241"/>
        <end position="268"/>
    </location>
</feature>
<dbReference type="PANTHER" id="PTHR28670">
    <property type="entry name" value="UV-STIMULATED SCAFFOLD PROTEIN A"/>
    <property type="match status" value="1"/>
</dbReference>
<evidence type="ECO:0000313" key="13">
    <source>
        <dbReference type="EMBL" id="GMH22542.1"/>
    </source>
</evidence>
<name>A0AAD3XYJ7_NEPGR</name>
<comment type="caution">
    <text evidence="13">The sequence shown here is derived from an EMBL/GenBank/DDBJ whole genome shotgun (WGS) entry which is preliminary data.</text>
</comment>
<dbReference type="CDD" id="cd22904">
    <property type="entry name" value="NDUFA3_plant"/>
    <property type="match status" value="1"/>
</dbReference>
<dbReference type="InterPro" id="IPR018610">
    <property type="entry name" value="UVSSA"/>
</dbReference>
<dbReference type="GO" id="GO:0008270">
    <property type="term" value="F:zinc ion binding"/>
    <property type="evidence" value="ECO:0007669"/>
    <property type="project" value="UniProtKB-KW"/>
</dbReference>